<feature type="transmembrane region" description="Helical" evidence="7">
    <location>
        <begin position="59"/>
        <end position="80"/>
    </location>
</feature>
<dbReference type="Proteomes" id="UP000677244">
    <property type="component" value="Unassembled WGS sequence"/>
</dbReference>
<dbReference type="InterPro" id="IPR051907">
    <property type="entry name" value="DoxX-like_oxidoreductase"/>
</dbReference>
<comment type="caution">
    <text evidence="8">The sequence shown here is derived from an EMBL/GenBank/DDBJ whole genome shotgun (WGS) entry which is preliminary data.</text>
</comment>
<feature type="transmembrane region" description="Helical" evidence="7">
    <location>
        <begin position="87"/>
        <end position="106"/>
    </location>
</feature>
<keyword evidence="5 7" id="KW-1133">Transmembrane helix</keyword>
<evidence type="ECO:0000256" key="4">
    <source>
        <dbReference type="ARBA" id="ARBA00022692"/>
    </source>
</evidence>
<evidence type="ECO:0000256" key="2">
    <source>
        <dbReference type="ARBA" id="ARBA00006679"/>
    </source>
</evidence>
<gene>
    <name evidence="8" type="ORF">J7I42_22345</name>
</gene>
<evidence type="ECO:0000313" key="9">
    <source>
        <dbReference type="Proteomes" id="UP000677244"/>
    </source>
</evidence>
<evidence type="ECO:0000256" key="3">
    <source>
        <dbReference type="ARBA" id="ARBA00022475"/>
    </source>
</evidence>
<accession>A0ABS3YYZ2</accession>
<comment type="similarity">
    <text evidence="2">Belongs to the DoxX family.</text>
</comment>
<proteinExistence type="inferred from homology"/>
<dbReference type="PANTHER" id="PTHR33452">
    <property type="entry name" value="OXIDOREDUCTASE CATD-RELATED"/>
    <property type="match status" value="1"/>
</dbReference>
<reference evidence="8 9" key="1">
    <citation type="submission" date="2021-03" db="EMBL/GenBank/DDBJ databases">
        <title>Assistant Professor.</title>
        <authorList>
            <person name="Huq M.A."/>
        </authorList>
    </citation>
    <scope>NUCLEOTIDE SEQUENCE [LARGE SCALE GENOMIC DNA]</scope>
    <source>
        <strain evidence="8 9">MAH-29</strain>
    </source>
</reference>
<evidence type="ECO:0000256" key="6">
    <source>
        <dbReference type="ARBA" id="ARBA00023136"/>
    </source>
</evidence>
<dbReference type="PANTHER" id="PTHR33452:SF1">
    <property type="entry name" value="INNER MEMBRANE PROTEIN YPHA-RELATED"/>
    <property type="match status" value="1"/>
</dbReference>
<keyword evidence="3" id="KW-1003">Cell membrane</keyword>
<dbReference type="InterPro" id="IPR032808">
    <property type="entry name" value="DoxX"/>
</dbReference>
<sequence length="154" mass="16912">MMYKDLINSIIATDDSLIGFILRITLGIVLFPHTTQKMFGWFNGPGLAGEMSFMTTQAGLSVFTAIVAITIECLGTFMLLTGTATRIASAGIFGLFVGMIATWHYRNGFFMNWFGKLPSGKEGFEYHLLVLGMCIAIFIAGGGRYSIDKWITGR</sequence>
<keyword evidence="4 7" id="KW-0812">Transmembrane</keyword>
<protein>
    <submittedName>
        <fullName evidence="8">DoxX family protein</fullName>
    </submittedName>
</protein>
<dbReference type="EMBL" id="JAGHKO010000005">
    <property type="protein sequence ID" value="MBO9203049.1"/>
    <property type="molecule type" value="Genomic_DNA"/>
</dbReference>
<comment type="subcellular location">
    <subcellularLocation>
        <location evidence="1">Cell membrane</location>
        <topology evidence="1">Multi-pass membrane protein</topology>
    </subcellularLocation>
</comment>
<feature type="transmembrane region" description="Helical" evidence="7">
    <location>
        <begin position="126"/>
        <end position="147"/>
    </location>
</feature>
<dbReference type="RefSeq" id="WP_209141104.1">
    <property type="nucleotide sequence ID" value="NZ_JAGHKO010000005.1"/>
</dbReference>
<dbReference type="Pfam" id="PF07681">
    <property type="entry name" value="DoxX"/>
    <property type="match status" value="1"/>
</dbReference>
<keyword evidence="9" id="KW-1185">Reference proteome</keyword>
<keyword evidence="6 7" id="KW-0472">Membrane</keyword>
<evidence type="ECO:0000313" key="8">
    <source>
        <dbReference type="EMBL" id="MBO9203049.1"/>
    </source>
</evidence>
<feature type="transmembrane region" description="Helical" evidence="7">
    <location>
        <begin position="20"/>
        <end position="39"/>
    </location>
</feature>
<evidence type="ECO:0000256" key="1">
    <source>
        <dbReference type="ARBA" id="ARBA00004651"/>
    </source>
</evidence>
<name>A0ABS3YYZ2_9BACT</name>
<evidence type="ECO:0000256" key="7">
    <source>
        <dbReference type="SAM" id="Phobius"/>
    </source>
</evidence>
<evidence type="ECO:0000256" key="5">
    <source>
        <dbReference type="ARBA" id="ARBA00022989"/>
    </source>
</evidence>
<organism evidence="8 9">
    <name type="scientific">Niastella soli</name>
    <dbReference type="NCBI Taxonomy" id="2821487"/>
    <lineage>
        <taxon>Bacteria</taxon>
        <taxon>Pseudomonadati</taxon>
        <taxon>Bacteroidota</taxon>
        <taxon>Chitinophagia</taxon>
        <taxon>Chitinophagales</taxon>
        <taxon>Chitinophagaceae</taxon>
        <taxon>Niastella</taxon>
    </lineage>
</organism>